<dbReference type="Pfam" id="PF13645">
    <property type="entry name" value="YkuD_2"/>
    <property type="match status" value="1"/>
</dbReference>
<sequence>MLTFLCRFCLTAIALGAICSPSFAANKPHPAASPALYASLAHAAPELNPQALKSALSAMQCAVASGARQARHLAVIDYSQPSTARRLWIFDLRSKKLVLRDLVAHGQKSGENFATQFSNRLGSYQSSLGLFRTQESYEGSHGYSLRMDGLEPGFNDRARDRDIVIHAADYVNPLWSQRQGRIGRSQGCPAVRPQVARQVIDKLKDGQFMFSWYPDQRWLKSSAYLNCQPRQVASILSANGG</sequence>
<keyword evidence="1" id="KW-0732">Signal</keyword>
<dbReference type="Proteomes" id="UP000198982">
    <property type="component" value="Unassembled WGS sequence"/>
</dbReference>
<name>A0A1H4Q4D2_9PSED</name>
<dbReference type="PANTHER" id="PTHR38477">
    <property type="entry name" value="HYPOTHETICAL EXPORTED PROTEIN"/>
    <property type="match status" value="1"/>
</dbReference>
<dbReference type="PANTHER" id="PTHR38477:SF1">
    <property type="entry name" value="MUREIN L,D-TRANSPEPTIDASE CATALYTIC DOMAIN FAMILY PROTEIN"/>
    <property type="match status" value="1"/>
</dbReference>
<dbReference type="AlphaFoldDB" id="A0A1H4Q4D2"/>
<feature type="signal peptide" evidence="1">
    <location>
        <begin position="1"/>
        <end position="24"/>
    </location>
</feature>
<keyword evidence="3" id="KW-1185">Reference proteome</keyword>
<reference evidence="3" key="1">
    <citation type="submission" date="2016-10" db="EMBL/GenBank/DDBJ databases">
        <authorList>
            <person name="Varghese N."/>
            <person name="Submissions S."/>
        </authorList>
    </citation>
    <scope>NUCLEOTIDE SEQUENCE [LARGE SCALE GENOMIC DNA]</scope>
    <source>
        <strain evidence="3">DSM 9751</strain>
    </source>
</reference>
<dbReference type="EMBL" id="FNTJ01000001">
    <property type="protein sequence ID" value="SEC14474.1"/>
    <property type="molecule type" value="Genomic_DNA"/>
</dbReference>
<dbReference type="RefSeq" id="WP_092315698.1">
    <property type="nucleotide sequence ID" value="NZ_FNTJ01000001.1"/>
</dbReference>
<organism evidence="2 3">
    <name type="scientific">Pseudomonas saponiphila</name>
    <dbReference type="NCBI Taxonomy" id="556534"/>
    <lineage>
        <taxon>Bacteria</taxon>
        <taxon>Pseudomonadati</taxon>
        <taxon>Pseudomonadota</taxon>
        <taxon>Gammaproteobacteria</taxon>
        <taxon>Pseudomonadales</taxon>
        <taxon>Pseudomonadaceae</taxon>
        <taxon>Pseudomonas</taxon>
    </lineage>
</organism>
<evidence type="ECO:0000313" key="2">
    <source>
        <dbReference type="EMBL" id="SEC14474.1"/>
    </source>
</evidence>
<gene>
    <name evidence="2" type="ORF">SAMN05216178_3612</name>
</gene>
<evidence type="ECO:0000256" key="1">
    <source>
        <dbReference type="SAM" id="SignalP"/>
    </source>
</evidence>
<protein>
    <submittedName>
        <fullName evidence="2">L,D-transpeptidase catalytic domain</fullName>
    </submittedName>
</protein>
<feature type="chain" id="PRO_5011604585" evidence="1">
    <location>
        <begin position="25"/>
        <end position="241"/>
    </location>
</feature>
<dbReference type="InterPro" id="IPR032676">
    <property type="entry name" value="YkuD_2"/>
</dbReference>
<accession>A0A1H4Q4D2</accession>
<evidence type="ECO:0000313" key="3">
    <source>
        <dbReference type="Proteomes" id="UP000198982"/>
    </source>
</evidence>
<proteinExistence type="predicted"/>